<protein>
    <recommendedName>
        <fullName evidence="2">Wbp11/ELF5/Saf1 N-terminal domain-containing protein</fullName>
    </recommendedName>
</protein>
<dbReference type="InterPro" id="IPR019007">
    <property type="entry name" value="Wbp11/ELF5/Saf1_N"/>
</dbReference>
<accession>N1Q1T5</accession>
<reference evidence="4" key="1">
    <citation type="journal article" date="2012" name="PLoS Genet.">
        <title>The genomes of the fungal plant pathogens Cladosporium fulvum and Dothistroma septosporum reveal adaptation to different hosts and lifestyles but also signatures of common ancestry.</title>
        <authorList>
            <person name="de Wit P.J.G.M."/>
            <person name="van der Burgt A."/>
            <person name="Oekmen B."/>
            <person name="Stergiopoulos I."/>
            <person name="Abd-Elsalam K.A."/>
            <person name="Aerts A.L."/>
            <person name="Bahkali A.H."/>
            <person name="Beenen H.G."/>
            <person name="Chettri P."/>
            <person name="Cox M.P."/>
            <person name="Datema E."/>
            <person name="de Vries R.P."/>
            <person name="Dhillon B."/>
            <person name="Ganley A.R."/>
            <person name="Griffiths S.A."/>
            <person name="Guo Y."/>
            <person name="Hamelin R.C."/>
            <person name="Henrissat B."/>
            <person name="Kabir M.S."/>
            <person name="Jashni M.K."/>
            <person name="Kema G."/>
            <person name="Klaubauf S."/>
            <person name="Lapidus A."/>
            <person name="Levasseur A."/>
            <person name="Lindquist E."/>
            <person name="Mehrabi R."/>
            <person name="Ohm R.A."/>
            <person name="Owen T.J."/>
            <person name="Salamov A."/>
            <person name="Schwelm A."/>
            <person name="Schijlen E."/>
            <person name="Sun H."/>
            <person name="van den Burg H.A."/>
            <person name="van Ham R.C.H.J."/>
            <person name="Zhang S."/>
            <person name="Goodwin S.B."/>
            <person name="Grigoriev I.V."/>
            <person name="Collemare J."/>
            <person name="Bradshaw R.E."/>
        </authorList>
    </citation>
    <scope>NUCLEOTIDE SEQUENCE [LARGE SCALE GENOMIC DNA]</scope>
    <source>
        <strain evidence="4">NZE10 / CBS 128990</strain>
    </source>
</reference>
<feature type="region of interest" description="Disordered" evidence="1">
    <location>
        <begin position="1"/>
        <end position="176"/>
    </location>
</feature>
<evidence type="ECO:0000313" key="4">
    <source>
        <dbReference type="Proteomes" id="UP000016933"/>
    </source>
</evidence>
<dbReference type="HOGENOM" id="CLU_078580_0_0_1"/>
<dbReference type="Pfam" id="PF09429">
    <property type="entry name" value="Wbp11"/>
    <property type="match status" value="1"/>
</dbReference>
<feature type="domain" description="Wbp11/ELF5/Saf1 N-terminal" evidence="2">
    <location>
        <begin position="4"/>
        <end position="80"/>
    </location>
</feature>
<evidence type="ECO:0000259" key="2">
    <source>
        <dbReference type="Pfam" id="PF09429"/>
    </source>
</evidence>
<feature type="compositionally biased region" description="Basic and acidic residues" evidence="1">
    <location>
        <begin position="94"/>
        <end position="113"/>
    </location>
</feature>
<feature type="non-terminal residue" evidence="3">
    <location>
        <position position="242"/>
    </location>
</feature>
<dbReference type="STRING" id="675120.N1Q1T5"/>
<keyword evidence="4" id="KW-1185">Reference proteome</keyword>
<reference evidence="3 4" key="2">
    <citation type="journal article" date="2012" name="PLoS Pathog.">
        <title>Diverse lifestyles and strategies of plant pathogenesis encoded in the genomes of eighteen Dothideomycetes fungi.</title>
        <authorList>
            <person name="Ohm R.A."/>
            <person name="Feau N."/>
            <person name="Henrissat B."/>
            <person name="Schoch C.L."/>
            <person name="Horwitz B.A."/>
            <person name="Barry K.W."/>
            <person name="Condon B.J."/>
            <person name="Copeland A.C."/>
            <person name="Dhillon B."/>
            <person name="Glaser F."/>
            <person name="Hesse C.N."/>
            <person name="Kosti I."/>
            <person name="LaButti K."/>
            <person name="Lindquist E.A."/>
            <person name="Lucas S."/>
            <person name="Salamov A.A."/>
            <person name="Bradshaw R.E."/>
            <person name="Ciuffetti L."/>
            <person name="Hamelin R.C."/>
            <person name="Kema G.H.J."/>
            <person name="Lawrence C."/>
            <person name="Scott J.A."/>
            <person name="Spatafora J.W."/>
            <person name="Turgeon B.G."/>
            <person name="de Wit P.J.G.M."/>
            <person name="Zhong S."/>
            <person name="Goodwin S.B."/>
            <person name="Grigoriev I.V."/>
        </authorList>
    </citation>
    <scope>NUCLEOTIDE SEQUENCE [LARGE SCALE GENOMIC DNA]</scope>
    <source>
        <strain evidence="4">NZE10 / CBS 128990</strain>
    </source>
</reference>
<dbReference type="EMBL" id="KB446535">
    <property type="protein sequence ID" value="EME49637.1"/>
    <property type="molecule type" value="Genomic_DNA"/>
</dbReference>
<feature type="compositionally biased region" description="Basic and acidic residues" evidence="1">
    <location>
        <begin position="124"/>
        <end position="144"/>
    </location>
</feature>
<dbReference type="GO" id="GO:0006396">
    <property type="term" value="P:RNA processing"/>
    <property type="evidence" value="ECO:0007669"/>
    <property type="project" value="InterPro"/>
</dbReference>
<sequence length="242" mass="27894">MPKERSVNPAQAQRKAEKQREISKNKKNLQHQRNEKLARRNPERLQRQIEELKESEARGSLRPKDKDTLAQLEKDLKGVRRARDALGDAAPKFPIHDRPERREPRSAREEQQQRRQHLGKRRRAQDETHSDSEDTDPEVRDIPMPRDTPPPISRDSNRRPFRDPQIGPDGHRIPHALPTKPVAAVAPQVVYSSAPQLRDLKKEATKFVPSAVRQKQKQVKGTGGRLLEADEIDRLEKAGYYA</sequence>
<dbReference type="OrthoDB" id="5597581at2759"/>
<evidence type="ECO:0000313" key="3">
    <source>
        <dbReference type="EMBL" id="EME49637.1"/>
    </source>
</evidence>
<dbReference type="Proteomes" id="UP000016933">
    <property type="component" value="Unassembled WGS sequence"/>
</dbReference>
<proteinExistence type="predicted"/>
<evidence type="ECO:0000256" key="1">
    <source>
        <dbReference type="SAM" id="MobiDB-lite"/>
    </source>
</evidence>
<feature type="compositionally biased region" description="Basic and acidic residues" evidence="1">
    <location>
        <begin position="14"/>
        <end position="24"/>
    </location>
</feature>
<feature type="compositionally biased region" description="Basic residues" evidence="1">
    <location>
        <begin position="114"/>
        <end position="123"/>
    </location>
</feature>
<dbReference type="OMA" id="MPKERNF"/>
<dbReference type="AlphaFoldDB" id="N1Q1T5"/>
<feature type="compositionally biased region" description="Basic and acidic residues" evidence="1">
    <location>
        <begin position="32"/>
        <end position="86"/>
    </location>
</feature>
<organism evidence="3 4">
    <name type="scientific">Dothistroma septosporum (strain NZE10 / CBS 128990)</name>
    <name type="common">Red band needle blight fungus</name>
    <name type="synonym">Mycosphaerella pini</name>
    <dbReference type="NCBI Taxonomy" id="675120"/>
    <lineage>
        <taxon>Eukaryota</taxon>
        <taxon>Fungi</taxon>
        <taxon>Dikarya</taxon>
        <taxon>Ascomycota</taxon>
        <taxon>Pezizomycotina</taxon>
        <taxon>Dothideomycetes</taxon>
        <taxon>Dothideomycetidae</taxon>
        <taxon>Mycosphaerellales</taxon>
        <taxon>Mycosphaerellaceae</taxon>
        <taxon>Dothistroma</taxon>
    </lineage>
</organism>
<name>N1Q1T5_DOTSN</name>
<dbReference type="eggNOG" id="ENOG502S9RI">
    <property type="taxonomic scope" value="Eukaryota"/>
</dbReference>
<gene>
    <name evidence="3" type="ORF">DOTSEDRAFT_97670</name>
</gene>